<evidence type="ECO:0000313" key="2">
    <source>
        <dbReference type="EMBL" id="AGA31080.1"/>
    </source>
</evidence>
<dbReference type="GO" id="GO:0016209">
    <property type="term" value="F:antioxidant activity"/>
    <property type="evidence" value="ECO:0007669"/>
    <property type="project" value="InterPro"/>
</dbReference>
<feature type="domain" description="Thioredoxin" evidence="1">
    <location>
        <begin position="9"/>
        <end position="164"/>
    </location>
</feature>
<name>L0DQD0_SINAD</name>
<dbReference type="eggNOG" id="COG1225">
    <property type="taxonomic scope" value="Bacteria"/>
</dbReference>
<dbReference type="PANTHER" id="PTHR43640:SF1">
    <property type="entry name" value="THIOREDOXIN-DEPENDENT PEROXIREDOXIN"/>
    <property type="match status" value="1"/>
</dbReference>
<dbReference type="AlphaFoldDB" id="L0DQD0"/>
<dbReference type="KEGG" id="saci:Sinac_7025"/>
<dbReference type="InterPro" id="IPR047262">
    <property type="entry name" value="PRX-like1"/>
</dbReference>
<dbReference type="Pfam" id="PF00578">
    <property type="entry name" value="AhpC-TSA"/>
    <property type="match status" value="1"/>
</dbReference>
<dbReference type="GO" id="GO:0016491">
    <property type="term" value="F:oxidoreductase activity"/>
    <property type="evidence" value="ECO:0007669"/>
    <property type="project" value="InterPro"/>
</dbReference>
<dbReference type="EMBL" id="CP003364">
    <property type="protein sequence ID" value="AGA31080.1"/>
    <property type="molecule type" value="Genomic_DNA"/>
</dbReference>
<sequence length="190" mass="20654">MALTPSTMLPLGSKAPDFRLPGTEGETVSLADFKDAKALLVIFLCNHCPYVKHVRHELAALGREYQAKGVAVVGISANDVISHPDDRPELMAREKAEVGYTFPYLYDESQAVAQAYQAACTPDFFVFDRDQTLVYRGQMDESRPGNGVPVTGNDLRTALDAVLAGQPVAPTQKPSLGCNIKWKPGNEPGY</sequence>
<evidence type="ECO:0000259" key="1">
    <source>
        <dbReference type="PROSITE" id="PS51352"/>
    </source>
</evidence>
<dbReference type="PANTHER" id="PTHR43640">
    <property type="entry name" value="OS07G0260300 PROTEIN"/>
    <property type="match status" value="1"/>
</dbReference>
<evidence type="ECO:0000313" key="3">
    <source>
        <dbReference type="Proteomes" id="UP000010798"/>
    </source>
</evidence>
<proteinExistence type="predicted"/>
<gene>
    <name evidence="2" type="ordered locus">Sinac_7025</name>
</gene>
<dbReference type="OrthoDB" id="9809746at2"/>
<dbReference type="Proteomes" id="UP000010798">
    <property type="component" value="Chromosome"/>
</dbReference>
<dbReference type="InterPro" id="IPR013766">
    <property type="entry name" value="Thioredoxin_domain"/>
</dbReference>
<dbReference type="PROSITE" id="PS51352">
    <property type="entry name" value="THIOREDOXIN_2"/>
    <property type="match status" value="1"/>
</dbReference>
<dbReference type="RefSeq" id="WP_015250152.1">
    <property type="nucleotide sequence ID" value="NC_019892.1"/>
</dbReference>
<dbReference type="SUPFAM" id="SSF52833">
    <property type="entry name" value="Thioredoxin-like"/>
    <property type="match status" value="1"/>
</dbReference>
<protein>
    <submittedName>
        <fullName evidence="2">Peroxiredoxin</fullName>
    </submittedName>
</protein>
<dbReference type="HOGENOM" id="CLU_076204_1_0_0"/>
<dbReference type="InterPro" id="IPR036249">
    <property type="entry name" value="Thioredoxin-like_sf"/>
</dbReference>
<keyword evidence="3" id="KW-1185">Reference proteome</keyword>
<dbReference type="Gene3D" id="3.40.30.10">
    <property type="entry name" value="Glutaredoxin"/>
    <property type="match status" value="1"/>
</dbReference>
<organism evidence="2 3">
    <name type="scientific">Singulisphaera acidiphila (strain ATCC BAA-1392 / DSM 18658 / VKM B-2454 / MOB10)</name>
    <dbReference type="NCBI Taxonomy" id="886293"/>
    <lineage>
        <taxon>Bacteria</taxon>
        <taxon>Pseudomonadati</taxon>
        <taxon>Planctomycetota</taxon>
        <taxon>Planctomycetia</taxon>
        <taxon>Isosphaerales</taxon>
        <taxon>Isosphaeraceae</taxon>
        <taxon>Singulisphaera</taxon>
    </lineage>
</organism>
<accession>L0DQD0</accession>
<dbReference type="InterPro" id="IPR000866">
    <property type="entry name" value="AhpC/TSA"/>
</dbReference>
<reference evidence="2 3" key="1">
    <citation type="submission" date="2012-02" db="EMBL/GenBank/DDBJ databases">
        <title>Complete sequence of chromosome of Singulisphaera acidiphila DSM 18658.</title>
        <authorList>
            <consortium name="US DOE Joint Genome Institute (JGI-PGF)"/>
            <person name="Lucas S."/>
            <person name="Copeland A."/>
            <person name="Lapidus A."/>
            <person name="Glavina del Rio T."/>
            <person name="Dalin E."/>
            <person name="Tice H."/>
            <person name="Bruce D."/>
            <person name="Goodwin L."/>
            <person name="Pitluck S."/>
            <person name="Peters L."/>
            <person name="Ovchinnikova G."/>
            <person name="Chertkov O."/>
            <person name="Kyrpides N."/>
            <person name="Mavromatis K."/>
            <person name="Ivanova N."/>
            <person name="Brettin T."/>
            <person name="Detter J.C."/>
            <person name="Han C."/>
            <person name="Larimer F."/>
            <person name="Land M."/>
            <person name="Hauser L."/>
            <person name="Markowitz V."/>
            <person name="Cheng J.-F."/>
            <person name="Hugenholtz P."/>
            <person name="Woyke T."/>
            <person name="Wu D."/>
            <person name="Tindall B."/>
            <person name="Pomrenke H."/>
            <person name="Brambilla E."/>
            <person name="Klenk H.-P."/>
            <person name="Eisen J.A."/>
        </authorList>
    </citation>
    <scope>NUCLEOTIDE SEQUENCE [LARGE SCALE GENOMIC DNA]</scope>
    <source>
        <strain evidence="3">ATCC BAA-1392 / DSM 18658 / VKM B-2454 / MOB10</strain>
    </source>
</reference>
<dbReference type="CDD" id="cd02969">
    <property type="entry name" value="PRX_like1"/>
    <property type="match status" value="1"/>
</dbReference>